<protein>
    <submittedName>
        <fullName evidence="6">Uncharacterized protein LOC118267865</fullName>
    </submittedName>
</protein>
<evidence type="ECO:0000313" key="5">
    <source>
        <dbReference type="Proteomes" id="UP000829999"/>
    </source>
</evidence>
<dbReference type="AlphaFoldDB" id="A0A9R0EUV7"/>
<keyword evidence="3" id="KW-0964">Secreted</keyword>
<comment type="similarity">
    <text evidence="2">Belongs to the PBP/GOBP family.</text>
</comment>
<dbReference type="GO" id="GO:0035275">
    <property type="term" value="F:dibutyl phthalate binding"/>
    <property type="evidence" value="ECO:0007669"/>
    <property type="project" value="TreeGrafter"/>
</dbReference>
<dbReference type="GeneID" id="118267865"/>
<dbReference type="Gene3D" id="1.10.238.20">
    <property type="entry name" value="Pheromone/general odorant binding protein domain"/>
    <property type="match status" value="3"/>
</dbReference>
<sequence>MNHLILVYLVVLCAGCSYGMSRQQVKKTMGIVKNQCMPKNSVTEDQVGRIEQGVFNEDRDVMCYVACVYKTFQVVKNDKLDMALITKQIDMLYPPELKDSVKKSIAACIHIQDNYNDLCERVFYGTKCLYEKDPDSFIFPMTREQIKNSGKLIKKTCSAKNDLTEDEVKDVDKGKFLEKKDFMCYIACVYKMGQSVKGSTINHDMMLRQVDIMFPNDMKAPVKAAIEHCRPVGSLYNQSIGTSYIWLQVGFKQTVQFSKGLVSVVMDRKRICLFVIAMFLASGSDAMSRQQLKNSGKMLKKNCMNKIGVTEDQIGSIDKGKFIEDRKVMCYIACIYELTNVIKNNKLNYEASIKQIDLMYPPDIKESAKAAVEKCKDVQKKYKDICEVSFYAAKCMYEYKPEDFIFA</sequence>
<comment type="subcellular location">
    <subcellularLocation>
        <location evidence="1">Secreted</location>
    </subcellularLocation>
</comment>
<organism evidence="5 6">
    <name type="scientific">Spodoptera frugiperda</name>
    <name type="common">Fall armyworm</name>
    <dbReference type="NCBI Taxonomy" id="7108"/>
    <lineage>
        <taxon>Eukaryota</taxon>
        <taxon>Metazoa</taxon>
        <taxon>Ecdysozoa</taxon>
        <taxon>Arthropoda</taxon>
        <taxon>Hexapoda</taxon>
        <taxon>Insecta</taxon>
        <taxon>Pterygota</taxon>
        <taxon>Neoptera</taxon>
        <taxon>Endopterygota</taxon>
        <taxon>Lepidoptera</taxon>
        <taxon>Glossata</taxon>
        <taxon>Ditrysia</taxon>
        <taxon>Noctuoidea</taxon>
        <taxon>Noctuidae</taxon>
        <taxon>Amphipyrinae</taxon>
        <taxon>Spodoptera</taxon>
    </lineage>
</organism>
<dbReference type="GO" id="GO:0007608">
    <property type="term" value="P:sensory perception of smell"/>
    <property type="evidence" value="ECO:0007669"/>
    <property type="project" value="TreeGrafter"/>
</dbReference>
<dbReference type="GO" id="GO:0042048">
    <property type="term" value="P:olfactory behavior"/>
    <property type="evidence" value="ECO:0007669"/>
    <property type="project" value="TreeGrafter"/>
</dbReference>
<evidence type="ECO:0000313" key="6">
    <source>
        <dbReference type="RefSeq" id="XP_050550457.1"/>
    </source>
</evidence>
<evidence type="ECO:0000256" key="4">
    <source>
        <dbReference type="SAM" id="SignalP"/>
    </source>
</evidence>
<dbReference type="RefSeq" id="XP_050550457.1">
    <property type="nucleotide sequence ID" value="XM_050694500.1"/>
</dbReference>
<keyword evidence="4" id="KW-0732">Signal</keyword>
<dbReference type="SMART" id="SM00708">
    <property type="entry name" value="PhBP"/>
    <property type="match status" value="3"/>
</dbReference>
<evidence type="ECO:0000256" key="1">
    <source>
        <dbReference type="ARBA" id="ARBA00004613"/>
    </source>
</evidence>
<dbReference type="InterPro" id="IPR036728">
    <property type="entry name" value="PBP_GOBP_sf"/>
</dbReference>
<name>A0A9R0EUV7_SPOFR</name>
<evidence type="ECO:0000256" key="2">
    <source>
        <dbReference type="ARBA" id="ARBA00008098"/>
    </source>
</evidence>
<dbReference type="CTD" id="40136"/>
<feature type="signal peptide" evidence="4">
    <location>
        <begin position="1"/>
        <end position="21"/>
    </location>
</feature>
<dbReference type="GO" id="GO:0005549">
    <property type="term" value="F:odorant binding"/>
    <property type="evidence" value="ECO:0007669"/>
    <property type="project" value="InterPro"/>
</dbReference>
<dbReference type="FunFam" id="1.10.238.20:FF:000001">
    <property type="entry name" value="General odorant-binding protein lush"/>
    <property type="match status" value="1"/>
</dbReference>
<proteinExistence type="inferred from homology"/>
<dbReference type="Proteomes" id="UP000829999">
    <property type="component" value="Chromosome 6"/>
</dbReference>
<accession>A0A9R0EUV7</accession>
<reference evidence="6" key="1">
    <citation type="submission" date="2025-08" db="UniProtKB">
        <authorList>
            <consortium name="RefSeq"/>
        </authorList>
    </citation>
    <scope>IDENTIFICATION</scope>
    <source>
        <tissue evidence="6">Whole larval tissue</tissue>
    </source>
</reference>
<dbReference type="Pfam" id="PF01395">
    <property type="entry name" value="PBP_GOBP"/>
    <property type="match status" value="3"/>
</dbReference>
<dbReference type="SUPFAM" id="SSF47565">
    <property type="entry name" value="Insect pheromone/odorant-binding proteins"/>
    <property type="match status" value="3"/>
</dbReference>
<keyword evidence="5" id="KW-1185">Reference proteome</keyword>
<gene>
    <name evidence="6" type="primary">LOC118267865</name>
</gene>
<dbReference type="PANTHER" id="PTHR21364">
    <property type="entry name" value="GENERAL ODORANT-BINDING PROTEIN 19A"/>
    <property type="match status" value="1"/>
</dbReference>
<evidence type="ECO:0000256" key="3">
    <source>
        <dbReference type="ARBA" id="ARBA00022525"/>
    </source>
</evidence>
<dbReference type="GO" id="GO:0005576">
    <property type="term" value="C:extracellular region"/>
    <property type="evidence" value="ECO:0007669"/>
    <property type="project" value="UniProtKB-SubCell"/>
</dbReference>
<dbReference type="PANTHER" id="PTHR21364:SF1">
    <property type="entry name" value="GENERAL ODORANT-BINDING PROTEIN LUSH"/>
    <property type="match status" value="1"/>
</dbReference>
<dbReference type="OrthoDB" id="6610259at2759"/>
<dbReference type="CDD" id="cd23992">
    <property type="entry name" value="PBP_GOBP"/>
    <property type="match status" value="3"/>
</dbReference>
<feature type="chain" id="PRO_5040346924" evidence="4">
    <location>
        <begin position="22"/>
        <end position="407"/>
    </location>
</feature>
<dbReference type="InterPro" id="IPR006170">
    <property type="entry name" value="PBP/GOBP"/>
</dbReference>